<keyword evidence="2" id="KW-1185">Reference proteome</keyword>
<dbReference type="Proteomes" id="UP000485058">
    <property type="component" value="Unassembled WGS sequence"/>
</dbReference>
<reference evidence="1 2" key="1">
    <citation type="submission" date="2020-02" db="EMBL/GenBank/DDBJ databases">
        <title>Draft genome sequence of Haematococcus lacustris strain NIES-144.</title>
        <authorList>
            <person name="Morimoto D."/>
            <person name="Nakagawa S."/>
            <person name="Yoshida T."/>
            <person name="Sawayama S."/>
        </authorList>
    </citation>
    <scope>NUCLEOTIDE SEQUENCE [LARGE SCALE GENOMIC DNA]</scope>
    <source>
        <strain evidence="1 2">NIES-144</strain>
    </source>
</reference>
<accession>A0A699Z8D2</accession>
<evidence type="ECO:0000313" key="2">
    <source>
        <dbReference type="Proteomes" id="UP000485058"/>
    </source>
</evidence>
<comment type="caution">
    <text evidence="1">The sequence shown here is derived from an EMBL/GenBank/DDBJ whole genome shotgun (WGS) entry which is preliminary data.</text>
</comment>
<feature type="non-terminal residue" evidence="1">
    <location>
        <position position="1"/>
    </location>
</feature>
<feature type="non-terminal residue" evidence="1">
    <location>
        <position position="121"/>
    </location>
</feature>
<dbReference type="EMBL" id="BLLF01001378">
    <property type="protein sequence ID" value="GFH18913.1"/>
    <property type="molecule type" value="Genomic_DNA"/>
</dbReference>
<name>A0A699Z8D2_HAELA</name>
<evidence type="ECO:0000313" key="1">
    <source>
        <dbReference type="EMBL" id="GFH18913.1"/>
    </source>
</evidence>
<dbReference type="AlphaFoldDB" id="A0A699Z8D2"/>
<proteinExistence type="predicted"/>
<gene>
    <name evidence="1" type="ORF">HaLaN_15788</name>
</gene>
<protein>
    <submittedName>
        <fullName evidence="1">Uncharacterized protein</fullName>
    </submittedName>
</protein>
<organism evidence="1 2">
    <name type="scientific">Haematococcus lacustris</name>
    <name type="common">Green alga</name>
    <name type="synonym">Haematococcus pluvialis</name>
    <dbReference type="NCBI Taxonomy" id="44745"/>
    <lineage>
        <taxon>Eukaryota</taxon>
        <taxon>Viridiplantae</taxon>
        <taxon>Chlorophyta</taxon>
        <taxon>core chlorophytes</taxon>
        <taxon>Chlorophyceae</taxon>
        <taxon>CS clade</taxon>
        <taxon>Chlamydomonadales</taxon>
        <taxon>Haematococcaceae</taxon>
        <taxon>Haematococcus</taxon>
    </lineage>
</organism>
<sequence>MGSVARVLKRLSYRGLADLQAKANLARLVPPEVKEQRRVTAFAKASGMDRAAVAQAASENATALTPDRSPVAWHDYTKPSPSVKDLCQFSERMAAGSQKRTLVTETKRYYDSSEEEIWRNE</sequence>